<evidence type="ECO:0000313" key="1">
    <source>
        <dbReference type="EMBL" id="KIY51368.1"/>
    </source>
</evidence>
<dbReference type="AlphaFoldDB" id="A0A0D7AKR3"/>
<proteinExistence type="predicted"/>
<evidence type="ECO:0008006" key="3">
    <source>
        <dbReference type="Google" id="ProtNLM"/>
    </source>
</evidence>
<gene>
    <name evidence="1" type="ORF">FISHEDRAFT_64358</name>
</gene>
<organism evidence="1 2">
    <name type="scientific">Fistulina hepatica ATCC 64428</name>
    <dbReference type="NCBI Taxonomy" id="1128425"/>
    <lineage>
        <taxon>Eukaryota</taxon>
        <taxon>Fungi</taxon>
        <taxon>Dikarya</taxon>
        <taxon>Basidiomycota</taxon>
        <taxon>Agaricomycotina</taxon>
        <taxon>Agaricomycetes</taxon>
        <taxon>Agaricomycetidae</taxon>
        <taxon>Agaricales</taxon>
        <taxon>Fistulinaceae</taxon>
        <taxon>Fistulina</taxon>
    </lineage>
</organism>
<dbReference type="EMBL" id="KN881666">
    <property type="protein sequence ID" value="KIY51368.1"/>
    <property type="molecule type" value="Genomic_DNA"/>
</dbReference>
<sequence length="208" mass="23136">MGMSRACQCHVFEPSAIAFKYLLSPFHDDVMEQLAFVAKHLLLQAVDLVENHLQSDEQLTVEAQHIPGSTIGKHLRHARDHYTLLLDASTSPSQPFSYDIRVRNTAMESNRAAAIRALHETIQRFETIATDKETPLTLDAVTPSPQRFATNFGREFWFCSLHCIHHWAVVRVIAGELGIKLSDDFGFAPSTLVYQGSTSVLASSTSIG</sequence>
<name>A0A0D7AKR3_9AGAR</name>
<accession>A0A0D7AKR3</accession>
<protein>
    <recommendedName>
        <fullName evidence="3">DinB-like domain-containing protein</fullName>
    </recommendedName>
</protein>
<evidence type="ECO:0000313" key="2">
    <source>
        <dbReference type="Proteomes" id="UP000054144"/>
    </source>
</evidence>
<dbReference type="PANTHER" id="PTHR39473:SF1">
    <property type="entry name" value="DINB-LIKE DOMAIN-CONTAINING PROTEIN"/>
    <property type="match status" value="1"/>
</dbReference>
<dbReference type="OrthoDB" id="5564877at2759"/>
<keyword evidence="2" id="KW-1185">Reference proteome</keyword>
<dbReference type="PANTHER" id="PTHR39473">
    <property type="match status" value="1"/>
</dbReference>
<reference evidence="1 2" key="1">
    <citation type="journal article" date="2015" name="Fungal Genet. Biol.">
        <title>Evolution of novel wood decay mechanisms in Agaricales revealed by the genome sequences of Fistulina hepatica and Cylindrobasidium torrendii.</title>
        <authorList>
            <person name="Floudas D."/>
            <person name="Held B.W."/>
            <person name="Riley R."/>
            <person name="Nagy L.G."/>
            <person name="Koehler G."/>
            <person name="Ransdell A.S."/>
            <person name="Younus H."/>
            <person name="Chow J."/>
            <person name="Chiniquy J."/>
            <person name="Lipzen A."/>
            <person name="Tritt A."/>
            <person name="Sun H."/>
            <person name="Haridas S."/>
            <person name="LaButti K."/>
            <person name="Ohm R.A."/>
            <person name="Kues U."/>
            <person name="Blanchette R.A."/>
            <person name="Grigoriev I.V."/>
            <person name="Minto R.E."/>
            <person name="Hibbett D.S."/>
        </authorList>
    </citation>
    <scope>NUCLEOTIDE SEQUENCE [LARGE SCALE GENOMIC DNA]</scope>
    <source>
        <strain evidence="1 2">ATCC 64428</strain>
    </source>
</reference>
<dbReference type="Proteomes" id="UP000054144">
    <property type="component" value="Unassembled WGS sequence"/>
</dbReference>